<dbReference type="Proteomes" id="UP001501578">
    <property type="component" value="Unassembled WGS sequence"/>
</dbReference>
<evidence type="ECO:0000313" key="3">
    <source>
        <dbReference type="Proteomes" id="UP001501578"/>
    </source>
</evidence>
<sequence length="133" mass="14601">MKVIVTGSRDWPDMEAVCRALDLALTLAQDHGAPLTVVHGGCPMGADAMAAAWVRLMRDDLEMPVIERVFEANWERYKRRAGPIRNRRMVEAGADYVIAFNRNHGRGTSGTIALADEAGIPVIRIDAEDKEAA</sequence>
<organism evidence="2 3">
    <name type="scientific">Nonomuraea longicatena</name>
    <dbReference type="NCBI Taxonomy" id="83682"/>
    <lineage>
        <taxon>Bacteria</taxon>
        <taxon>Bacillati</taxon>
        <taxon>Actinomycetota</taxon>
        <taxon>Actinomycetes</taxon>
        <taxon>Streptosporangiales</taxon>
        <taxon>Streptosporangiaceae</taxon>
        <taxon>Nonomuraea</taxon>
    </lineage>
</organism>
<proteinExistence type="predicted"/>
<name>A0ABN1RE29_9ACTN</name>
<dbReference type="RefSeq" id="WP_343955642.1">
    <property type="nucleotide sequence ID" value="NZ_BAAAHQ010000100.1"/>
</dbReference>
<protein>
    <recommendedName>
        <fullName evidence="1">YspA cpYpsA-related SLOG domain-containing protein</fullName>
    </recommendedName>
</protein>
<reference evidence="2 3" key="1">
    <citation type="journal article" date="2019" name="Int. J. Syst. Evol. Microbiol.">
        <title>The Global Catalogue of Microorganisms (GCM) 10K type strain sequencing project: providing services to taxonomists for standard genome sequencing and annotation.</title>
        <authorList>
            <consortium name="The Broad Institute Genomics Platform"/>
            <consortium name="The Broad Institute Genome Sequencing Center for Infectious Disease"/>
            <person name="Wu L."/>
            <person name="Ma J."/>
        </authorList>
    </citation>
    <scope>NUCLEOTIDE SEQUENCE [LARGE SCALE GENOMIC DNA]</scope>
    <source>
        <strain evidence="2 3">JCM 11136</strain>
    </source>
</reference>
<evidence type="ECO:0000313" key="2">
    <source>
        <dbReference type="EMBL" id="GAA0955542.1"/>
    </source>
</evidence>
<dbReference type="EMBL" id="BAAAHQ010000100">
    <property type="protein sequence ID" value="GAA0955542.1"/>
    <property type="molecule type" value="Genomic_DNA"/>
</dbReference>
<dbReference type="SUPFAM" id="SSF51395">
    <property type="entry name" value="FMN-linked oxidoreductases"/>
    <property type="match status" value="1"/>
</dbReference>
<dbReference type="Pfam" id="PF10686">
    <property type="entry name" value="YAcAr"/>
    <property type="match status" value="1"/>
</dbReference>
<comment type="caution">
    <text evidence="2">The sequence shown here is derived from an EMBL/GenBank/DDBJ whole genome shotgun (WGS) entry which is preliminary data.</text>
</comment>
<keyword evidence="3" id="KW-1185">Reference proteome</keyword>
<dbReference type="InterPro" id="IPR019627">
    <property type="entry name" value="YAcAr"/>
</dbReference>
<gene>
    <name evidence="2" type="ORF">GCM10009560_79420</name>
</gene>
<evidence type="ECO:0000259" key="1">
    <source>
        <dbReference type="Pfam" id="PF10686"/>
    </source>
</evidence>
<feature type="domain" description="YspA cpYpsA-related SLOG" evidence="1">
    <location>
        <begin position="1"/>
        <end position="77"/>
    </location>
</feature>
<accession>A0ABN1RE29</accession>